<dbReference type="Proteomes" id="UP001623041">
    <property type="component" value="Unassembled WGS sequence"/>
</dbReference>
<evidence type="ECO:0000259" key="1">
    <source>
        <dbReference type="Pfam" id="PF04991"/>
    </source>
</evidence>
<comment type="caution">
    <text evidence="2">The sequence shown here is derived from an EMBL/GenBank/DDBJ whole genome shotgun (WGS) entry which is preliminary data.</text>
</comment>
<sequence>MAYSDRNKNKRDFYTPFIKETKTITYGVETPFYGLSFFDIDVIFPLKTGSFEGQKFNTPNKPDTYLTTMCGDYMKLPDEADRAIQMENLQFTGK</sequence>
<dbReference type="Pfam" id="PF04991">
    <property type="entry name" value="LicD"/>
    <property type="match status" value="1"/>
</dbReference>
<organism evidence="2 3">
    <name type="scientific">Bacillus salipaludis</name>
    <dbReference type="NCBI Taxonomy" id="2547811"/>
    <lineage>
        <taxon>Bacteria</taxon>
        <taxon>Bacillati</taxon>
        <taxon>Bacillota</taxon>
        <taxon>Bacilli</taxon>
        <taxon>Bacillales</taxon>
        <taxon>Bacillaceae</taxon>
        <taxon>Bacillus</taxon>
    </lineage>
</organism>
<keyword evidence="3" id="KW-1185">Reference proteome</keyword>
<accession>A0ABW8R9X5</accession>
<dbReference type="EMBL" id="JBJHQH010000001">
    <property type="protein sequence ID" value="MFK9090241.1"/>
    <property type="molecule type" value="Genomic_DNA"/>
</dbReference>
<evidence type="ECO:0000313" key="2">
    <source>
        <dbReference type="EMBL" id="MFK9090241.1"/>
    </source>
</evidence>
<reference evidence="2 3" key="1">
    <citation type="submission" date="2024-11" db="EMBL/GenBank/DDBJ databases">
        <authorList>
            <person name="Lucas J.A."/>
        </authorList>
    </citation>
    <scope>NUCLEOTIDE SEQUENCE [LARGE SCALE GENOMIC DNA]</scope>
    <source>
        <strain evidence="2 3">Z 5.4</strain>
    </source>
</reference>
<evidence type="ECO:0000313" key="3">
    <source>
        <dbReference type="Proteomes" id="UP001623041"/>
    </source>
</evidence>
<gene>
    <name evidence="2" type="ORF">ACJEBI_01930</name>
</gene>
<dbReference type="InterPro" id="IPR007074">
    <property type="entry name" value="LicD/FKTN/FKRP_NTP_transf"/>
</dbReference>
<proteinExistence type="predicted"/>
<feature type="domain" description="LicD/FKTN/FKRP nucleotidyltransferase" evidence="1">
    <location>
        <begin position="26"/>
        <end position="69"/>
    </location>
</feature>
<dbReference type="RefSeq" id="WP_406578936.1">
    <property type="nucleotide sequence ID" value="NZ_JBJHQH010000001.1"/>
</dbReference>
<protein>
    <submittedName>
        <fullName evidence="2">LicD family protein</fullName>
    </submittedName>
</protein>
<name>A0ABW8R9X5_9BACI</name>